<name>A0A7C4NR17_9BACT</name>
<dbReference type="EMBL" id="DSZN01000091">
    <property type="protein sequence ID" value="HGQ85738.1"/>
    <property type="molecule type" value="Genomic_DNA"/>
</dbReference>
<dbReference type="AlphaFoldDB" id="A0A7C4NR17"/>
<evidence type="ECO:0000313" key="1">
    <source>
        <dbReference type="EMBL" id="HGQ85738.1"/>
    </source>
</evidence>
<protein>
    <submittedName>
        <fullName evidence="1">Uncharacterized protein</fullName>
    </submittedName>
</protein>
<comment type="caution">
    <text evidence="1">The sequence shown here is derived from an EMBL/GenBank/DDBJ whole genome shotgun (WGS) entry which is preliminary data.</text>
</comment>
<gene>
    <name evidence="1" type="ORF">ENT66_05260</name>
</gene>
<reference evidence="1" key="1">
    <citation type="journal article" date="2020" name="mSystems">
        <title>Genome- and Community-Level Interaction Insights into Carbon Utilization and Element Cycling Functions of Hydrothermarchaeota in Hydrothermal Sediment.</title>
        <authorList>
            <person name="Zhou Z."/>
            <person name="Liu Y."/>
            <person name="Xu W."/>
            <person name="Pan J."/>
            <person name="Luo Z.H."/>
            <person name="Li M."/>
        </authorList>
    </citation>
    <scope>NUCLEOTIDE SEQUENCE [LARGE SCALE GENOMIC DNA]</scope>
    <source>
        <strain evidence="1">SpSt-6</strain>
    </source>
</reference>
<proteinExistence type="predicted"/>
<organism evidence="1">
    <name type="scientific">Thermodesulfobacterium geofontis</name>
    <dbReference type="NCBI Taxonomy" id="1295609"/>
    <lineage>
        <taxon>Bacteria</taxon>
        <taxon>Pseudomonadati</taxon>
        <taxon>Thermodesulfobacteriota</taxon>
        <taxon>Thermodesulfobacteria</taxon>
        <taxon>Thermodesulfobacteriales</taxon>
        <taxon>Thermodesulfobacteriaceae</taxon>
        <taxon>Thermodesulfobacterium</taxon>
    </lineage>
</organism>
<accession>A0A7C4NR17</accession>
<sequence>MARYFLGDNLNYIGKPDRDKIHWGEPWERSLVKARKYKGKDTFDKRTRTIVLVYTKYGTFAVRKTYFEKYKKRILATARGYRVIEIKKDGIKKEPIKTVQIKPIQISPKKSLLKGKSFTEVAVINRLKKRAKDFGLPDLDVLSMDIKSLVDPSLSVSENLKNIEKYLFGSTQKDVLSLRYEFDRKAQEEYLKYLQDPEKWLENIKYQERKLKELLGYG</sequence>